<dbReference type="Gene3D" id="1.25.40.20">
    <property type="entry name" value="Ankyrin repeat-containing domain"/>
    <property type="match status" value="1"/>
</dbReference>
<keyword evidence="9" id="KW-0040">ANK repeat</keyword>
<dbReference type="PROSITE" id="PS50297">
    <property type="entry name" value="ANK_REP_REGION"/>
    <property type="match status" value="2"/>
</dbReference>
<keyword evidence="7" id="KW-0206">Cytoskeleton</keyword>
<dbReference type="EMBL" id="JAUPFM010000011">
    <property type="protein sequence ID" value="KAK2837414.1"/>
    <property type="molecule type" value="Genomic_DNA"/>
</dbReference>
<evidence type="ECO:0000313" key="12">
    <source>
        <dbReference type="EMBL" id="KAK2837414.1"/>
    </source>
</evidence>
<feature type="compositionally biased region" description="Basic and acidic residues" evidence="10">
    <location>
        <begin position="595"/>
        <end position="611"/>
    </location>
</feature>
<keyword evidence="5" id="KW-0227">DNA damage</keyword>
<dbReference type="GO" id="GO:0005634">
    <property type="term" value="C:nucleus"/>
    <property type="evidence" value="ECO:0007669"/>
    <property type="project" value="UniProtKB-SubCell"/>
</dbReference>
<proteinExistence type="predicted"/>
<feature type="compositionally biased region" description="Polar residues" evidence="10">
    <location>
        <begin position="582"/>
        <end position="594"/>
    </location>
</feature>
<dbReference type="GO" id="GO:0035861">
    <property type="term" value="C:site of double-strand break"/>
    <property type="evidence" value="ECO:0007669"/>
    <property type="project" value="TreeGrafter"/>
</dbReference>
<keyword evidence="13" id="KW-1185">Reference proteome</keyword>
<dbReference type="PROSITE" id="PS50088">
    <property type="entry name" value="ANK_REPEAT"/>
    <property type="match status" value="2"/>
</dbReference>
<organism evidence="12 13">
    <name type="scientific">Channa striata</name>
    <name type="common">Snakehead murrel</name>
    <name type="synonym">Ophicephalus striatus</name>
    <dbReference type="NCBI Taxonomy" id="64152"/>
    <lineage>
        <taxon>Eukaryota</taxon>
        <taxon>Metazoa</taxon>
        <taxon>Chordata</taxon>
        <taxon>Craniata</taxon>
        <taxon>Vertebrata</taxon>
        <taxon>Euteleostomi</taxon>
        <taxon>Actinopterygii</taxon>
        <taxon>Neopterygii</taxon>
        <taxon>Teleostei</taxon>
        <taxon>Neoteleostei</taxon>
        <taxon>Acanthomorphata</taxon>
        <taxon>Anabantaria</taxon>
        <taxon>Anabantiformes</taxon>
        <taxon>Channoidei</taxon>
        <taxon>Channidae</taxon>
        <taxon>Channa</taxon>
    </lineage>
</organism>
<dbReference type="Gene3D" id="3.40.50.10190">
    <property type="entry name" value="BRCT domain"/>
    <property type="match status" value="2"/>
</dbReference>
<dbReference type="InterPro" id="IPR001357">
    <property type="entry name" value="BRCT_dom"/>
</dbReference>
<protein>
    <recommendedName>
        <fullName evidence="11">BRCT domain-containing protein</fullName>
    </recommendedName>
</protein>
<dbReference type="GO" id="GO:1990166">
    <property type="term" value="P:protein localization to site of double-strand break"/>
    <property type="evidence" value="ECO:0007669"/>
    <property type="project" value="TreeGrafter"/>
</dbReference>
<evidence type="ECO:0000313" key="13">
    <source>
        <dbReference type="Proteomes" id="UP001187415"/>
    </source>
</evidence>
<dbReference type="Pfam" id="PF23294">
    <property type="entry name" value="BRCT_TopB1_SLF1"/>
    <property type="match status" value="1"/>
</dbReference>
<dbReference type="GO" id="GO:2000781">
    <property type="term" value="P:positive regulation of double-strand break repair"/>
    <property type="evidence" value="ECO:0007669"/>
    <property type="project" value="InterPro"/>
</dbReference>
<evidence type="ECO:0000256" key="5">
    <source>
        <dbReference type="ARBA" id="ARBA00022763"/>
    </source>
</evidence>
<sequence length="879" mass="97751">MESCTHVFQISGIKNREKKRVLVQGIQQLGGKYLGGSVYQYASTHLIIPQVLSSEKFLAACAAGKWVVTPEYVLDSIKNASWLAEGPYEVAISTGATSTFYPVRQWREKVATGRLTGAFQGWRVLLMVQEPSRRAMFKRLLKAGRAKVYNFPPPPHASVTHVMVKPITDNVKTLNAPCYPVSYIVQHLFGSNYAEMNFNILDDHPSETKRDSFVDLDFSNLESELRDYVIKREGQPRLCFLEFLGYHDLYCPQSQAVETDFSNVGSMIECGLFNEALDSIRSAVFPGVLPPVPYLSSLLEFAQQGNVTSAFLRNLKQVMCSLLMTNPPWLASSNVKKYFTQVLQCPRCKAGMWSFLETAISYCLSSEVTCHRLPGPALPTLLRFHHDILAFFLKLFQGELHSISAGDFVLPQKRAVTQASASGSLVTGTFWTVWERSTLLSRAVKSLIQLLIQATEDYGKKDEQLRLADTLLDLLCVLVEFWCQQHFKLNQNLVEKGLNDLAEHFAVISQDVSPVVLAELIVRISSSRLKMVMVDAIFRNLCCKNGFTIGDEPLSLKKMVQSYLPALGSLAYSPSVAHPRTGPSSHGCSSQTASRRGERSLVNETNQEKENIPRGLNRVNAAGETLLHRACKRNQVETVLQILALPGTDVNVKDHVGWTPLHEACNHGSTACVEALLRHHPTPVLNNQVCGVSPLHDALFNGHMDIAKMLLEHGGSILLHQTDREGRTALDLVSTASQKHELLHSAQVGDSALTNKVTEISNLPLLEAGSSLLGHLICAYQRERSLRSPMQPTNEAHRLEYRLVRALEAHSFQKVTLGWTDQRAVRLVEDAETLLELGRGRYLGQIPKAVKECKGENTMFLIEILESLKSQGKALVADL</sequence>
<dbReference type="Pfam" id="PF12796">
    <property type="entry name" value="Ank_2"/>
    <property type="match status" value="1"/>
</dbReference>
<feature type="region of interest" description="Disordered" evidence="10">
    <location>
        <begin position="575"/>
        <end position="611"/>
    </location>
</feature>
<keyword evidence="3" id="KW-0963">Cytoplasm</keyword>
<gene>
    <name evidence="12" type="ORF">Q5P01_014626</name>
</gene>
<evidence type="ECO:0000256" key="7">
    <source>
        <dbReference type="ARBA" id="ARBA00023212"/>
    </source>
</evidence>
<evidence type="ECO:0000256" key="9">
    <source>
        <dbReference type="PROSITE-ProRule" id="PRU00023"/>
    </source>
</evidence>
<dbReference type="SMART" id="SM00292">
    <property type="entry name" value="BRCT"/>
    <property type="match status" value="2"/>
</dbReference>
<evidence type="ECO:0000256" key="10">
    <source>
        <dbReference type="SAM" id="MobiDB-lite"/>
    </source>
</evidence>
<dbReference type="InterPro" id="IPR036420">
    <property type="entry name" value="BRCT_dom_sf"/>
</dbReference>
<keyword evidence="6" id="KW-0234">DNA repair</keyword>
<dbReference type="SUPFAM" id="SSF48403">
    <property type="entry name" value="Ankyrin repeat"/>
    <property type="match status" value="1"/>
</dbReference>
<evidence type="ECO:0000256" key="3">
    <source>
        <dbReference type="ARBA" id="ARBA00022490"/>
    </source>
</evidence>
<comment type="subcellular location">
    <subcellularLocation>
        <location evidence="2">Cytoplasm</location>
        <location evidence="2">Cytoskeleton</location>
        <location evidence="2">Microtubule organizing center</location>
        <location evidence="2">Centrosome</location>
    </subcellularLocation>
    <subcellularLocation>
        <location evidence="1">Nucleus</location>
    </subcellularLocation>
</comment>
<accession>A0AA88SN15</accession>
<keyword evidence="8" id="KW-0539">Nucleus</keyword>
<dbReference type="InterPro" id="IPR042479">
    <property type="entry name" value="Slf1"/>
</dbReference>
<dbReference type="InterPro" id="IPR036770">
    <property type="entry name" value="Ankyrin_rpt-contain_sf"/>
</dbReference>
<dbReference type="InterPro" id="IPR002110">
    <property type="entry name" value="Ankyrin_rpt"/>
</dbReference>
<evidence type="ECO:0000256" key="8">
    <source>
        <dbReference type="ARBA" id="ARBA00023242"/>
    </source>
</evidence>
<dbReference type="PANTHER" id="PTHR46677">
    <property type="entry name" value="SMC5-SMC6 COMPLEX LOCALIZATION FACTOR PROTEIN 1"/>
    <property type="match status" value="1"/>
</dbReference>
<comment type="caution">
    <text evidence="12">The sequence shown here is derived from an EMBL/GenBank/DDBJ whole genome shotgun (WGS) entry which is preliminary data.</text>
</comment>
<evidence type="ECO:0000256" key="6">
    <source>
        <dbReference type="ARBA" id="ARBA00023204"/>
    </source>
</evidence>
<dbReference type="PROSITE" id="PS50172">
    <property type="entry name" value="BRCT"/>
    <property type="match status" value="1"/>
</dbReference>
<dbReference type="Pfam" id="PF00533">
    <property type="entry name" value="BRCT"/>
    <property type="match status" value="1"/>
</dbReference>
<dbReference type="InterPro" id="IPR057595">
    <property type="entry name" value="TopB1_SLF1_BRCT"/>
</dbReference>
<feature type="repeat" description="ANK" evidence="9">
    <location>
        <begin position="622"/>
        <end position="655"/>
    </location>
</feature>
<dbReference type="CDD" id="cd17738">
    <property type="entry name" value="BRCT_TopBP1_rpt7"/>
    <property type="match status" value="1"/>
</dbReference>
<evidence type="ECO:0000256" key="4">
    <source>
        <dbReference type="ARBA" id="ARBA00022737"/>
    </source>
</evidence>
<dbReference type="GO" id="GO:0006281">
    <property type="term" value="P:DNA repair"/>
    <property type="evidence" value="ECO:0007669"/>
    <property type="project" value="UniProtKB-KW"/>
</dbReference>
<dbReference type="SUPFAM" id="SSF52113">
    <property type="entry name" value="BRCT domain"/>
    <property type="match status" value="1"/>
</dbReference>
<reference evidence="12" key="1">
    <citation type="submission" date="2023-07" db="EMBL/GenBank/DDBJ databases">
        <title>Chromosome-level Genome Assembly of Striped Snakehead (Channa striata).</title>
        <authorList>
            <person name="Liu H."/>
        </authorList>
    </citation>
    <scope>NUCLEOTIDE SEQUENCE</scope>
    <source>
        <strain evidence="12">Gz</strain>
        <tissue evidence="12">Muscle</tissue>
    </source>
</reference>
<feature type="repeat" description="ANK" evidence="9">
    <location>
        <begin position="690"/>
        <end position="722"/>
    </location>
</feature>
<dbReference type="Proteomes" id="UP001187415">
    <property type="component" value="Unassembled WGS sequence"/>
</dbReference>
<dbReference type="GO" id="GO:0005813">
    <property type="term" value="C:centrosome"/>
    <property type="evidence" value="ECO:0007669"/>
    <property type="project" value="UniProtKB-SubCell"/>
</dbReference>
<dbReference type="AlphaFoldDB" id="A0AA88SN15"/>
<dbReference type="PANTHER" id="PTHR46677:SF1">
    <property type="entry name" value="SMC5-SMC6 COMPLEX LOCALIZATION FACTOR PROTEIN 1"/>
    <property type="match status" value="1"/>
</dbReference>
<name>A0AA88SN15_CHASR</name>
<evidence type="ECO:0000256" key="1">
    <source>
        <dbReference type="ARBA" id="ARBA00004123"/>
    </source>
</evidence>
<feature type="domain" description="BRCT" evidence="11">
    <location>
        <begin position="7"/>
        <end position="90"/>
    </location>
</feature>
<dbReference type="SMART" id="SM00248">
    <property type="entry name" value="ANK"/>
    <property type="match status" value="3"/>
</dbReference>
<keyword evidence="4" id="KW-0677">Repeat</keyword>
<evidence type="ECO:0000259" key="11">
    <source>
        <dbReference type="PROSITE" id="PS50172"/>
    </source>
</evidence>
<evidence type="ECO:0000256" key="2">
    <source>
        <dbReference type="ARBA" id="ARBA00004300"/>
    </source>
</evidence>